<proteinExistence type="predicted"/>
<dbReference type="Pfam" id="PF01636">
    <property type="entry name" value="APH"/>
    <property type="match status" value="1"/>
</dbReference>
<keyword evidence="3" id="KW-1185">Reference proteome</keyword>
<evidence type="ECO:0000313" key="3">
    <source>
        <dbReference type="Proteomes" id="UP000639973"/>
    </source>
</evidence>
<reference evidence="3" key="1">
    <citation type="journal article" date="2019" name="Int. J. Syst. Evol. Microbiol.">
        <title>The Global Catalogue of Microorganisms (GCM) 10K type strain sequencing project: providing services to taxonomists for standard genome sequencing and annotation.</title>
        <authorList>
            <consortium name="The Broad Institute Genomics Platform"/>
            <consortium name="The Broad Institute Genome Sequencing Center for Infectious Disease"/>
            <person name="Wu L."/>
            <person name="Ma J."/>
        </authorList>
    </citation>
    <scope>NUCLEOTIDE SEQUENCE [LARGE SCALE GENOMIC DNA]</scope>
    <source>
        <strain evidence="3">JCM 15442</strain>
    </source>
</reference>
<organism evidence="2 3">
    <name type="scientific">Deinococcus aerolatus</name>
    <dbReference type="NCBI Taxonomy" id="522487"/>
    <lineage>
        <taxon>Bacteria</taxon>
        <taxon>Thermotogati</taxon>
        <taxon>Deinococcota</taxon>
        <taxon>Deinococci</taxon>
        <taxon>Deinococcales</taxon>
        <taxon>Deinococcaceae</taxon>
        <taxon>Deinococcus</taxon>
    </lineage>
</organism>
<feature type="domain" description="Aminoglycoside phosphotransferase" evidence="1">
    <location>
        <begin position="30"/>
        <end position="89"/>
    </location>
</feature>
<sequence length="132" mass="14191">MADEGGQLAAQPPVLSAPDLASPLRALGPGLWQVAEKPLALCHTDLHAGQFRWRGGRLTAPLDFRDVAVGPPAWDMASKACFRGWWAAGQVAGDADRDAALACCWHFTVQAALQDRVAHNAWQRLWPSRGAA</sequence>
<dbReference type="Proteomes" id="UP000639973">
    <property type="component" value="Unassembled WGS sequence"/>
</dbReference>
<evidence type="ECO:0000259" key="1">
    <source>
        <dbReference type="Pfam" id="PF01636"/>
    </source>
</evidence>
<protein>
    <recommendedName>
        <fullName evidence="1">Aminoglycoside phosphotransferase domain-containing protein</fullName>
    </recommendedName>
</protein>
<gene>
    <name evidence="2" type="ORF">GCM10010840_06180</name>
</gene>
<evidence type="ECO:0000313" key="2">
    <source>
        <dbReference type="EMBL" id="GGL70801.1"/>
    </source>
</evidence>
<dbReference type="RefSeq" id="WP_373289100.1">
    <property type="nucleotide sequence ID" value="NZ_BMOL01000002.1"/>
</dbReference>
<dbReference type="EMBL" id="BMOL01000002">
    <property type="protein sequence ID" value="GGL70801.1"/>
    <property type="molecule type" value="Genomic_DNA"/>
</dbReference>
<name>A0ABQ2G1Z7_9DEIO</name>
<dbReference type="InterPro" id="IPR002575">
    <property type="entry name" value="Aminoglycoside_PTrfase"/>
</dbReference>
<dbReference type="Gene3D" id="3.90.1200.10">
    <property type="match status" value="1"/>
</dbReference>
<dbReference type="InterPro" id="IPR011009">
    <property type="entry name" value="Kinase-like_dom_sf"/>
</dbReference>
<accession>A0ABQ2G1Z7</accession>
<comment type="caution">
    <text evidence="2">The sequence shown here is derived from an EMBL/GenBank/DDBJ whole genome shotgun (WGS) entry which is preliminary data.</text>
</comment>
<dbReference type="SUPFAM" id="SSF56112">
    <property type="entry name" value="Protein kinase-like (PK-like)"/>
    <property type="match status" value="1"/>
</dbReference>